<proteinExistence type="predicted"/>
<name>A0A0C9M7Z2_9FUNG</name>
<dbReference type="PROSITE" id="PS50181">
    <property type="entry name" value="FBOX"/>
    <property type="match status" value="1"/>
</dbReference>
<dbReference type="InterPro" id="IPR036047">
    <property type="entry name" value="F-box-like_dom_sf"/>
</dbReference>
<dbReference type="SUPFAM" id="SSF81383">
    <property type="entry name" value="F-box domain"/>
    <property type="match status" value="1"/>
</dbReference>
<reference evidence="2" key="1">
    <citation type="submission" date="2014-09" db="EMBL/GenBank/DDBJ databases">
        <title>Draft genome sequence of an oleaginous Mucoromycotina fungus Mucor ambiguus NBRC6742.</title>
        <authorList>
            <person name="Takeda I."/>
            <person name="Yamane N."/>
            <person name="Morita T."/>
            <person name="Tamano K."/>
            <person name="Machida M."/>
            <person name="Baker S."/>
            <person name="Koike H."/>
        </authorList>
    </citation>
    <scope>NUCLEOTIDE SEQUENCE</scope>
    <source>
        <strain evidence="2">NBRC 6742</strain>
    </source>
</reference>
<accession>A0A0C9M7Z2</accession>
<dbReference type="Gene3D" id="1.20.1280.50">
    <property type="match status" value="1"/>
</dbReference>
<feature type="domain" description="F-box" evidence="1">
    <location>
        <begin position="1"/>
        <end position="50"/>
    </location>
</feature>
<gene>
    <name evidence="2" type="ORF">MAM1_0035d02625</name>
</gene>
<dbReference type="CDD" id="cd09917">
    <property type="entry name" value="F-box_SF"/>
    <property type="match status" value="1"/>
</dbReference>
<dbReference type="OrthoDB" id="2304952at2759"/>
<evidence type="ECO:0000259" key="1">
    <source>
        <dbReference type="PROSITE" id="PS50181"/>
    </source>
</evidence>
<dbReference type="Pfam" id="PF12937">
    <property type="entry name" value="F-box-like"/>
    <property type="match status" value="1"/>
</dbReference>
<dbReference type="InterPro" id="IPR001810">
    <property type="entry name" value="F-box_dom"/>
</dbReference>
<evidence type="ECO:0000313" key="2">
    <source>
        <dbReference type="EMBL" id="GAN03174.1"/>
    </source>
</evidence>
<keyword evidence="3" id="KW-1185">Reference proteome</keyword>
<protein>
    <recommendedName>
        <fullName evidence="1">F-box domain-containing protein</fullName>
    </recommendedName>
</protein>
<organism evidence="2">
    <name type="scientific">Mucor ambiguus</name>
    <dbReference type="NCBI Taxonomy" id="91626"/>
    <lineage>
        <taxon>Eukaryota</taxon>
        <taxon>Fungi</taxon>
        <taxon>Fungi incertae sedis</taxon>
        <taxon>Mucoromycota</taxon>
        <taxon>Mucoromycotina</taxon>
        <taxon>Mucoromycetes</taxon>
        <taxon>Mucorales</taxon>
        <taxon>Mucorineae</taxon>
        <taxon>Mucoraceae</taxon>
        <taxon>Mucor</taxon>
    </lineage>
</organism>
<sequence>MLSQLPTELLYQVFDQLESYQDLCNLSLTCRHTFLISQGTTLRRRLFERLFRVEQNKTFLQDNDLFTQLCHFIEASKIIPTSSSIMHVLEQQIKTSHFIDYHYPSNVVKGKILDVFRPQCQEVKDNLAGIAVSKATRHITKFGPRRVYYDVTVDDSKYKCIFYDLSKVVAFVDNSLYTVHQGTMQFKDEGILSTVSWSTIFKAKQSQAANMVLPSVDMPPPDSFNNKMMPSTHVLTTPRTPSDWQPCLLHTFQHCILQTNIKKGCLARNQVFDYVFVYENRHDDAICIEFCSTGESSTEVVSRGYLLMKEHAIQWSTPTTAI</sequence>
<dbReference type="Proteomes" id="UP000053815">
    <property type="component" value="Unassembled WGS sequence"/>
</dbReference>
<evidence type="ECO:0000313" key="3">
    <source>
        <dbReference type="Proteomes" id="UP000053815"/>
    </source>
</evidence>
<dbReference type="EMBL" id="DF836324">
    <property type="protein sequence ID" value="GAN03174.1"/>
    <property type="molecule type" value="Genomic_DNA"/>
</dbReference>
<dbReference type="AlphaFoldDB" id="A0A0C9M7Z2"/>